<name>A0A853A0M7_9ACTN</name>
<protein>
    <submittedName>
        <fullName evidence="3">Anti-sigma regulatory factor (Ser/Thr protein kinase)</fullName>
    </submittedName>
</protein>
<dbReference type="InterPro" id="IPR036890">
    <property type="entry name" value="HATPase_C_sf"/>
</dbReference>
<gene>
    <name evidence="3" type="ORF">FHU37_001314</name>
</gene>
<dbReference type="AlphaFoldDB" id="A0A853A0M7"/>
<sequence>MGENSVEWHFSPHAESVPLARQALHKQLDQWRATNQADTAALLLSELASNAYRYGASRPTDLIGVRFALRPAVLRVEVSDPNPHAPGIRSNVRSDDESGRGMLLVSALADDWGVEHHTPTHRKTVWFEIQAPGASC</sequence>
<evidence type="ECO:0000313" key="4">
    <source>
        <dbReference type="Proteomes" id="UP000567795"/>
    </source>
</evidence>
<reference evidence="3 4" key="1">
    <citation type="submission" date="2020-07" db="EMBL/GenBank/DDBJ databases">
        <title>Sequencing the genomes of 1000 actinobacteria strains.</title>
        <authorList>
            <person name="Klenk H.-P."/>
        </authorList>
    </citation>
    <scope>NUCLEOTIDE SEQUENCE [LARGE SCALE GENOMIC DNA]</scope>
    <source>
        <strain evidence="3 4">DSM 42178</strain>
    </source>
</reference>
<dbReference type="CDD" id="cd16936">
    <property type="entry name" value="HATPase_RsbW-like"/>
    <property type="match status" value="1"/>
</dbReference>
<proteinExistence type="predicted"/>
<dbReference type="Pfam" id="PF13581">
    <property type="entry name" value="HATPase_c_2"/>
    <property type="match status" value="1"/>
</dbReference>
<feature type="domain" description="Histidine kinase/HSP90-like ATPase" evidence="2">
    <location>
        <begin position="11"/>
        <end position="126"/>
    </location>
</feature>
<dbReference type="InterPro" id="IPR050267">
    <property type="entry name" value="Anti-sigma-factor_SerPK"/>
</dbReference>
<keyword evidence="1" id="KW-0418">Kinase</keyword>
<dbReference type="InterPro" id="IPR003594">
    <property type="entry name" value="HATPase_dom"/>
</dbReference>
<comment type="caution">
    <text evidence="3">The sequence shown here is derived from an EMBL/GenBank/DDBJ whole genome shotgun (WGS) entry which is preliminary data.</text>
</comment>
<dbReference type="Gene3D" id="3.30.565.10">
    <property type="entry name" value="Histidine kinase-like ATPase, C-terminal domain"/>
    <property type="match status" value="1"/>
</dbReference>
<dbReference type="EMBL" id="JACBZD010000001">
    <property type="protein sequence ID" value="NYI04371.1"/>
    <property type="molecule type" value="Genomic_DNA"/>
</dbReference>
<keyword evidence="1" id="KW-0808">Transferase</keyword>
<dbReference type="SUPFAM" id="SSF55874">
    <property type="entry name" value="ATPase domain of HSP90 chaperone/DNA topoisomerase II/histidine kinase"/>
    <property type="match status" value="1"/>
</dbReference>
<evidence type="ECO:0000313" key="3">
    <source>
        <dbReference type="EMBL" id="NYI04371.1"/>
    </source>
</evidence>
<keyword evidence="1" id="KW-0723">Serine/threonine-protein kinase</keyword>
<dbReference type="Proteomes" id="UP000567795">
    <property type="component" value="Unassembled WGS sequence"/>
</dbReference>
<organism evidence="3 4">
    <name type="scientific">Allostreptomyces psammosilenae</name>
    <dbReference type="NCBI Taxonomy" id="1892865"/>
    <lineage>
        <taxon>Bacteria</taxon>
        <taxon>Bacillati</taxon>
        <taxon>Actinomycetota</taxon>
        <taxon>Actinomycetes</taxon>
        <taxon>Kitasatosporales</taxon>
        <taxon>Streptomycetaceae</taxon>
        <taxon>Allostreptomyces</taxon>
    </lineage>
</organism>
<evidence type="ECO:0000256" key="1">
    <source>
        <dbReference type="ARBA" id="ARBA00022527"/>
    </source>
</evidence>
<dbReference type="RefSeq" id="WP_179813272.1">
    <property type="nucleotide sequence ID" value="NZ_JACBZD010000001.1"/>
</dbReference>
<dbReference type="GO" id="GO:0004674">
    <property type="term" value="F:protein serine/threonine kinase activity"/>
    <property type="evidence" value="ECO:0007669"/>
    <property type="project" value="UniProtKB-KW"/>
</dbReference>
<evidence type="ECO:0000259" key="2">
    <source>
        <dbReference type="Pfam" id="PF13581"/>
    </source>
</evidence>
<accession>A0A853A0M7</accession>
<dbReference type="PANTHER" id="PTHR35526">
    <property type="entry name" value="ANTI-SIGMA-F FACTOR RSBW-RELATED"/>
    <property type="match status" value="1"/>
</dbReference>
<keyword evidence="4" id="KW-1185">Reference proteome</keyword>
<dbReference type="PANTHER" id="PTHR35526:SF3">
    <property type="entry name" value="ANTI-SIGMA-F FACTOR RSBW"/>
    <property type="match status" value="1"/>
</dbReference>